<dbReference type="AlphaFoldDB" id="A0AAE0T9F6"/>
<dbReference type="InterPro" id="IPR001810">
    <property type="entry name" value="F-box_dom"/>
</dbReference>
<evidence type="ECO:0000313" key="2">
    <source>
        <dbReference type="EMBL" id="KAK3606201.1"/>
    </source>
</evidence>
<dbReference type="SUPFAM" id="SSF50978">
    <property type="entry name" value="WD40 repeat-like"/>
    <property type="match status" value="1"/>
</dbReference>
<dbReference type="SMART" id="SM00320">
    <property type="entry name" value="WD40"/>
    <property type="match status" value="7"/>
</dbReference>
<reference evidence="2" key="3">
    <citation type="submission" date="2023-05" db="EMBL/GenBank/DDBJ databases">
        <authorList>
            <person name="Smith C.H."/>
        </authorList>
    </citation>
    <scope>NUCLEOTIDE SEQUENCE</scope>
    <source>
        <strain evidence="2">CHS0354</strain>
        <tissue evidence="2">Mantle</tissue>
    </source>
</reference>
<gene>
    <name evidence="2" type="ORF">CHS0354_010849</name>
</gene>
<dbReference type="InterPro" id="IPR015943">
    <property type="entry name" value="WD40/YVTN_repeat-like_dom_sf"/>
</dbReference>
<dbReference type="InterPro" id="IPR036322">
    <property type="entry name" value="WD40_repeat_dom_sf"/>
</dbReference>
<dbReference type="InterPro" id="IPR001680">
    <property type="entry name" value="WD40_rpt"/>
</dbReference>
<dbReference type="Gene3D" id="2.130.10.10">
    <property type="entry name" value="YVTN repeat-like/Quinoprotein amine dehydrogenase"/>
    <property type="match status" value="2"/>
</dbReference>
<protein>
    <recommendedName>
        <fullName evidence="1">F-box domain-containing protein</fullName>
    </recommendedName>
</protein>
<dbReference type="PANTHER" id="PTHR19855:SF34">
    <property type="entry name" value="F-BOX_WD REPEAT-CONTAINING PROTEIN 9"/>
    <property type="match status" value="1"/>
</dbReference>
<dbReference type="Gene3D" id="1.20.1280.50">
    <property type="match status" value="1"/>
</dbReference>
<name>A0AAE0T9F6_9BIVA</name>
<reference evidence="2" key="2">
    <citation type="journal article" date="2021" name="Genome Biol. Evol.">
        <title>Developing a high-quality reference genome for a parasitic bivalve with doubly uniparental inheritance (Bivalvia: Unionida).</title>
        <authorList>
            <person name="Smith C.H."/>
        </authorList>
    </citation>
    <scope>NUCLEOTIDE SEQUENCE</scope>
    <source>
        <strain evidence="2">CHS0354</strain>
        <tissue evidence="2">Mantle</tissue>
    </source>
</reference>
<organism evidence="2 3">
    <name type="scientific">Potamilus streckersoni</name>
    <dbReference type="NCBI Taxonomy" id="2493646"/>
    <lineage>
        <taxon>Eukaryota</taxon>
        <taxon>Metazoa</taxon>
        <taxon>Spiralia</taxon>
        <taxon>Lophotrochozoa</taxon>
        <taxon>Mollusca</taxon>
        <taxon>Bivalvia</taxon>
        <taxon>Autobranchia</taxon>
        <taxon>Heteroconchia</taxon>
        <taxon>Palaeoheterodonta</taxon>
        <taxon>Unionida</taxon>
        <taxon>Unionoidea</taxon>
        <taxon>Unionidae</taxon>
        <taxon>Ambleminae</taxon>
        <taxon>Lampsilini</taxon>
        <taxon>Potamilus</taxon>
    </lineage>
</organism>
<dbReference type="Pfam" id="PF00400">
    <property type="entry name" value="WD40"/>
    <property type="match status" value="2"/>
</dbReference>
<dbReference type="EMBL" id="JAEAOA010000675">
    <property type="protein sequence ID" value="KAK3606201.1"/>
    <property type="molecule type" value="Genomic_DNA"/>
</dbReference>
<evidence type="ECO:0000259" key="1">
    <source>
        <dbReference type="PROSITE" id="PS50181"/>
    </source>
</evidence>
<proteinExistence type="predicted"/>
<dbReference type="PANTHER" id="PTHR19855">
    <property type="entry name" value="WD40 REPEAT PROTEIN 12, 37"/>
    <property type="match status" value="1"/>
</dbReference>
<comment type="caution">
    <text evidence="2">The sequence shown here is derived from an EMBL/GenBank/DDBJ whole genome shotgun (WGS) entry which is preliminary data.</text>
</comment>
<sequence>METASGNITSFSVEGNHELSFHDLKNEISPTDPIYSKQSYLDGFQEDTDMTLLAGKTTDTQDIDFVTDDANVTTSVNCYCKEVRTHLTMSENLQAFHLHEVEKVYDSNNVDGCYLNTEKETINIGNICIEHEEQFHSADVNEVSTGENCSNLVSLPAELLILISTYLDSKTIVKSLSCVCRYFYELFSADIYWKTRISQRWPKKYPPVDVDDFKWHQGCMEREEFCRMWSNPETQTHHIMLKEGFFAPVDVVHIMKHGKLLASGSRDRYLNLFDLDKFDPEKPDCLKDVKVHTDSKTHKGWVWSMASVDNILATGSWDTYLRLFDVDASCQEMSRFKCKSALLGLYMEPNFIAAAGYDKKLYLIDPRAPGAEMTIKRYHKQPILCVAADKNYVITGSEDKTICIYDRRTGSLQQRLEVNSFVMDLSFGHGQLWFGDKEGKIHLLDASKGLFEKIQSYDVGHAEKVTGIQHTLGGIFTCSTDGNIKILEPSLDPGVVHTLSVHTGPLCDICYKDNVLASAGSDIAIGVWIKR</sequence>
<feature type="domain" description="F-box" evidence="1">
    <location>
        <begin position="149"/>
        <end position="196"/>
    </location>
</feature>
<dbReference type="SUPFAM" id="SSF81383">
    <property type="entry name" value="F-box domain"/>
    <property type="match status" value="1"/>
</dbReference>
<dbReference type="Proteomes" id="UP001195483">
    <property type="component" value="Unassembled WGS sequence"/>
</dbReference>
<dbReference type="Pfam" id="PF12937">
    <property type="entry name" value="F-box-like"/>
    <property type="match status" value="1"/>
</dbReference>
<accession>A0AAE0T9F6</accession>
<dbReference type="InterPro" id="IPR036047">
    <property type="entry name" value="F-box-like_dom_sf"/>
</dbReference>
<keyword evidence="3" id="KW-1185">Reference proteome</keyword>
<dbReference type="PROSITE" id="PS50181">
    <property type="entry name" value="FBOX"/>
    <property type="match status" value="1"/>
</dbReference>
<evidence type="ECO:0000313" key="3">
    <source>
        <dbReference type="Proteomes" id="UP001195483"/>
    </source>
</evidence>
<reference evidence="2" key="1">
    <citation type="journal article" date="2021" name="Genome Biol. Evol.">
        <title>A High-Quality Reference Genome for a Parasitic Bivalve with Doubly Uniparental Inheritance (Bivalvia: Unionida).</title>
        <authorList>
            <person name="Smith C.H."/>
        </authorList>
    </citation>
    <scope>NUCLEOTIDE SEQUENCE</scope>
    <source>
        <strain evidence="2">CHS0354</strain>
    </source>
</reference>